<dbReference type="Proteomes" id="UP000268014">
    <property type="component" value="Unassembled WGS sequence"/>
</dbReference>
<evidence type="ECO:0000256" key="3">
    <source>
        <dbReference type="PROSITE-ProRule" id="PRU00175"/>
    </source>
</evidence>
<feature type="domain" description="RING-type" evidence="6">
    <location>
        <begin position="8"/>
        <end position="48"/>
    </location>
</feature>
<dbReference type="EMBL" id="UZAF01016144">
    <property type="protein sequence ID" value="VDO21584.1"/>
    <property type="molecule type" value="Genomic_DNA"/>
</dbReference>
<dbReference type="InterPro" id="IPR001841">
    <property type="entry name" value="Znf_RING"/>
</dbReference>
<evidence type="ECO:0000313" key="7">
    <source>
        <dbReference type="EMBL" id="VDO21584.1"/>
    </source>
</evidence>
<reference evidence="9" key="1">
    <citation type="submission" date="2017-02" db="UniProtKB">
        <authorList>
            <consortium name="WormBaseParasite"/>
        </authorList>
    </citation>
    <scope>IDENTIFICATION</scope>
</reference>
<dbReference type="GO" id="GO:0008270">
    <property type="term" value="F:zinc ion binding"/>
    <property type="evidence" value="ECO:0007669"/>
    <property type="project" value="UniProtKB-KW"/>
</dbReference>
<keyword evidence="2" id="KW-0862">Zinc</keyword>
<dbReference type="STRING" id="6290.A0A0N4W231"/>
<dbReference type="GO" id="GO:0031297">
    <property type="term" value="P:replication fork processing"/>
    <property type="evidence" value="ECO:0007669"/>
    <property type="project" value="TreeGrafter"/>
</dbReference>
<dbReference type="PANTHER" id="PTHR46569">
    <property type="entry name" value="E3 UBIQUITIN-PROTEIN LIGASE TRAIP"/>
    <property type="match status" value="1"/>
</dbReference>
<dbReference type="SUPFAM" id="SSF57850">
    <property type="entry name" value="RING/U-box"/>
    <property type="match status" value="1"/>
</dbReference>
<evidence type="ECO:0000256" key="4">
    <source>
        <dbReference type="SAM" id="Coils"/>
    </source>
</evidence>
<keyword evidence="4" id="KW-0175">Coiled coil</keyword>
<feature type="region of interest" description="Disordered" evidence="5">
    <location>
        <begin position="297"/>
        <end position="331"/>
    </location>
</feature>
<evidence type="ECO:0000256" key="5">
    <source>
        <dbReference type="SAM" id="MobiDB-lite"/>
    </source>
</evidence>
<evidence type="ECO:0000256" key="1">
    <source>
        <dbReference type="ARBA" id="ARBA00022771"/>
    </source>
</evidence>
<evidence type="ECO:0000256" key="2">
    <source>
        <dbReference type="ARBA" id="ARBA00022833"/>
    </source>
</evidence>
<dbReference type="GO" id="GO:0090734">
    <property type="term" value="C:site of DNA damage"/>
    <property type="evidence" value="ECO:0007669"/>
    <property type="project" value="TreeGrafter"/>
</dbReference>
<dbReference type="PANTHER" id="PTHR46569:SF1">
    <property type="entry name" value="E3 UBIQUITIN-PROTEIN LIGASE RFWD3-RELATED"/>
    <property type="match status" value="1"/>
</dbReference>
<dbReference type="AlphaFoldDB" id="A0A0N4W231"/>
<dbReference type="InterPro" id="IPR013083">
    <property type="entry name" value="Znf_RING/FYVE/PHD"/>
</dbReference>
<dbReference type="GO" id="GO:0005634">
    <property type="term" value="C:nucleus"/>
    <property type="evidence" value="ECO:0007669"/>
    <property type="project" value="TreeGrafter"/>
</dbReference>
<name>A0A0N4W231_HAEPC</name>
<feature type="coiled-coil region" evidence="4">
    <location>
        <begin position="192"/>
        <end position="240"/>
    </location>
</feature>
<reference evidence="7 8" key="2">
    <citation type="submission" date="2018-11" db="EMBL/GenBank/DDBJ databases">
        <authorList>
            <consortium name="Pathogen Informatics"/>
        </authorList>
    </citation>
    <scope>NUCLEOTIDE SEQUENCE [LARGE SCALE GENOMIC DNA]</scope>
    <source>
        <strain evidence="7 8">MHpl1</strain>
    </source>
</reference>
<evidence type="ECO:0000313" key="9">
    <source>
        <dbReference type="WBParaSite" id="HPLM_0000374501-mRNA-1"/>
    </source>
</evidence>
<feature type="region of interest" description="Disordered" evidence="5">
    <location>
        <begin position="385"/>
        <end position="428"/>
    </location>
</feature>
<dbReference type="OrthoDB" id="5816877at2759"/>
<dbReference type="PROSITE" id="PS50089">
    <property type="entry name" value="ZF_RING_2"/>
    <property type="match status" value="1"/>
</dbReference>
<dbReference type="InterPro" id="IPR052639">
    <property type="entry name" value="TRAIP_ubiq-protein_ligase"/>
</dbReference>
<gene>
    <name evidence="7" type="ORF">HPLM_LOCUS3737</name>
</gene>
<dbReference type="Gene3D" id="3.30.40.10">
    <property type="entry name" value="Zinc/RING finger domain, C3HC4 (zinc finger)"/>
    <property type="match status" value="1"/>
</dbReference>
<evidence type="ECO:0000313" key="8">
    <source>
        <dbReference type="Proteomes" id="UP000268014"/>
    </source>
</evidence>
<keyword evidence="1 3" id="KW-0479">Metal-binding</keyword>
<dbReference type="GO" id="GO:0016567">
    <property type="term" value="P:protein ubiquitination"/>
    <property type="evidence" value="ECO:0007669"/>
    <property type="project" value="TreeGrafter"/>
</dbReference>
<keyword evidence="8" id="KW-1185">Reference proteome</keyword>
<dbReference type="GO" id="GO:0061630">
    <property type="term" value="F:ubiquitin protein ligase activity"/>
    <property type="evidence" value="ECO:0007669"/>
    <property type="project" value="TreeGrafter"/>
</dbReference>
<organism evidence="9">
    <name type="scientific">Haemonchus placei</name>
    <name type="common">Barber's pole worm</name>
    <dbReference type="NCBI Taxonomy" id="6290"/>
    <lineage>
        <taxon>Eukaryota</taxon>
        <taxon>Metazoa</taxon>
        <taxon>Ecdysozoa</taxon>
        <taxon>Nematoda</taxon>
        <taxon>Chromadorea</taxon>
        <taxon>Rhabditida</taxon>
        <taxon>Rhabditina</taxon>
        <taxon>Rhabditomorpha</taxon>
        <taxon>Strongyloidea</taxon>
        <taxon>Trichostrongylidae</taxon>
        <taxon>Haemonchus</taxon>
    </lineage>
</organism>
<dbReference type="WBParaSite" id="HPLM_0000374501-mRNA-1">
    <property type="protein sequence ID" value="HPLM_0000374501-mRNA-1"/>
    <property type="gene ID" value="HPLM_0000374501"/>
</dbReference>
<accession>A0A0N4W231</accession>
<dbReference type="OMA" id="SHFIICK"/>
<evidence type="ECO:0000259" key="6">
    <source>
        <dbReference type="PROSITE" id="PS50089"/>
    </source>
</evidence>
<proteinExistence type="predicted"/>
<protein>
    <submittedName>
        <fullName evidence="9">RING-type domain-containing protein</fullName>
    </submittedName>
</protein>
<keyword evidence="1 3" id="KW-0863">Zinc-finger</keyword>
<feature type="coiled-coil region" evidence="4">
    <location>
        <begin position="81"/>
        <end position="157"/>
    </location>
</feature>
<sequence length="428" mass="48709">MNQIRGRCVICTSVFTSNSISALQCGHTFHFVCISKWVERSKTCPICRVRTAERNIVKQLYFDSAEEIAASQTDCNNAAQVEALSIALEQEKNDRLEAQEEVQKLKNAVSTLEAKLEREKKHSREKIPLLQAQNRQLEMMLVDQQELERALERTKNQLRACEFYKAVTTAKDESAMDKYIKDDGGLEVGQFIKVLRRQLEESRKAQLKLKDDLKAERELIRSLKKKEYDLKNIVAALEKELREVRCAADINTTPFNPKLKNLVSENSPRKRDSLGFNESVELNPDVLSSALRPRVRAVSPRARPETRTPLRPLFTNLSDDEDDVKSHDGDVSLQFPTRMDTVPSPRVPKTIRERVLKGSNSSHPTGLGGARNAAEKALANLELRSTSTNMISRKPISKRKPDRSDVKNQRLSQFFPKRKPTDVIDLDD</sequence>
<dbReference type="Pfam" id="PF13639">
    <property type="entry name" value="zf-RING_2"/>
    <property type="match status" value="1"/>
</dbReference>
<dbReference type="SMART" id="SM00184">
    <property type="entry name" value="RING"/>
    <property type="match status" value="1"/>
</dbReference>